<reference evidence="1" key="1">
    <citation type="submission" date="2018-07" db="EMBL/GenBank/DDBJ databases">
        <authorList>
            <person name="Quirk P.G."/>
            <person name="Krulwich T.A."/>
        </authorList>
    </citation>
    <scope>NUCLEOTIDE SEQUENCE</scope>
</reference>
<accession>A0A385EAK8</accession>
<gene>
    <name evidence="1" type="ORF">CcrPW_gp355</name>
</gene>
<sequence length="126" mass="13665">MTNRLFLLAAGVARRGTKLTAIFKDIAMQGMPFETSGTRDVYDWMVRDFESGIPEAQGDIDAWAAARPIEEVRAALTKVAERDDAILRAAGLRRTGRTVHESAYGRLGEDEKATAIASAARILGVA</sequence>
<keyword evidence="2" id="KW-1185">Reference proteome</keyword>
<name>A0A385EAK8_9CAUD</name>
<dbReference type="Proteomes" id="UP000259026">
    <property type="component" value="Segment"/>
</dbReference>
<dbReference type="EMBL" id="MH588545">
    <property type="protein sequence ID" value="AXQ68894.1"/>
    <property type="molecule type" value="Genomic_DNA"/>
</dbReference>
<organism evidence="1 2">
    <name type="scientific">Caulobacter phage CcrPW</name>
    <dbReference type="NCBI Taxonomy" id="2283271"/>
    <lineage>
        <taxon>Viruses</taxon>
        <taxon>Duplodnaviria</taxon>
        <taxon>Heunggongvirae</taxon>
        <taxon>Uroviricota</taxon>
        <taxon>Caudoviricetes</taxon>
        <taxon>Jeanschmidtviridae</taxon>
        <taxon>Colossusvirus</taxon>
        <taxon>Colossusvirus PW</taxon>
    </lineage>
</organism>
<proteinExistence type="predicted"/>
<evidence type="ECO:0000313" key="2">
    <source>
        <dbReference type="Proteomes" id="UP000259026"/>
    </source>
</evidence>
<protein>
    <submittedName>
        <fullName evidence="1">Uncharacterized protein</fullName>
    </submittedName>
</protein>
<evidence type="ECO:0000313" key="1">
    <source>
        <dbReference type="EMBL" id="AXQ68894.1"/>
    </source>
</evidence>
<reference evidence="1" key="2">
    <citation type="submission" date="2018-09" db="EMBL/GenBank/DDBJ databases">
        <title>Giant CbK-like Caulobacter bacteriophages have genetically divergent genomes.</title>
        <authorList>
            <person name="Wilson K."/>
            <person name="Ely B."/>
        </authorList>
    </citation>
    <scope>NUCLEOTIDE SEQUENCE [LARGE SCALE GENOMIC DNA]</scope>
</reference>